<dbReference type="GO" id="GO:0022857">
    <property type="term" value="F:transmembrane transporter activity"/>
    <property type="evidence" value="ECO:0007669"/>
    <property type="project" value="InterPro"/>
</dbReference>
<evidence type="ECO:0000256" key="4">
    <source>
        <dbReference type="ARBA" id="ARBA00022989"/>
    </source>
</evidence>
<dbReference type="InterPro" id="IPR000109">
    <property type="entry name" value="POT_fam"/>
</dbReference>
<evidence type="ECO:0000256" key="2">
    <source>
        <dbReference type="ARBA" id="ARBA00005982"/>
    </source>
</evidence>
<feature type="transmembrane region" description="Helical" evidence="7">
    <location>
        <begin position="276"/>
        <end position="297"/>
    </location>
</feature>
<keyword evidence="3 6" id="KW-0812">Transmembrane</keyword>
<feature type="transmembrane region" description="Helical" evidence="7">
    <location>
        <begin position="409"/>
        <end position="429"/>
    </location>
</feature>
<protein>
    <submittedName>
        <fullName evidence="8">Proton-dependent oligopeptide transporter POT family</fullName>
    </submittedName>
</protein>
<evidence type="ECO:0000256" key="1">
    <source>
        <dbReference type="ARBA" id="ARBA00004141"/>
    </source>
</evidence>
<feature type="transmembrane region" description="Helical" evidence="7">
    <location>
        <begin position="338"/>
        <end position="362"/>
    </location>
</feature>
<proteinExistence type="inferred from homology"/>
<dbReference type="InterPro" id="IPR036259">
    <property type="entry name" value="MFS_trans_sf"/>
</dbReference>
<dbReference type="OrthoDB" id="9772725at2"/>
<dbReference type="SUPFAM" id="SSF103473">
    <property type="entry name" value="MFS general substrate transporter"/>
    <property type="match status" value="1"/>
</dbReference>
<organism evidence="8 9">
    <name type="scientific">Thiolapillus brandeum</name>
    <dbReference type="NCBI Taxonomy" id="1076588"/>
    <lineage>
        <taxon>Bacteria</taxon>
        <taxon>Pseudomonadati</taxon>
        <taxon>Pseudomonadota</taxon>
        <taxon>Gammaproteobacteria</taxon>
        <taxon>Chromatiales</taxon>
        <taxon>Sedimenticolaceae</taxon>
        <taxon>Thiolapillus</taxon>
    </lineage>
</organism>
<dbReference type="Gene3D" id="1.20.1250.20">
    <property type="entry name" value="MFS general substrate transporter like domains"/>
    <property type="match status" value="2"/>
</dbReference>
<keyword evidence="9" id="KW-1185">Reference proteome</keyword>
<comment type="subcellular location">
    <subcellularLocation>
        <location evidence="1 6">Membrane</location>
        <topology evidence="1 6">Multi-pass membrane protein</topology>
    </subcellularLocation>
</comment>
<feature type="transmembrane region" description="Helical" evidence="7">
    <location>
        <begin position="67"/>
        <end position="86"/>
    </location>
</feature>
<feature type="transmembrane region" description="Helical" evidence="7">
    <location>
        <begin position="309"/>
        <end position="326"/>
    </location>
</feature>
<dbReference type="GO" id="GO:0016020">
    <property type="term" value="C:membrane"/>
    <property type="evidence" value="ECO:0007669"/>
    <property type="project" value="UniProtKB-SubCell"/>
</dbReference>
<feature type="transmembrane region" description="Helical" evidence="7">
    <location>
        <begin position="29"/>
        <end position="47"/>
    </location>
</feature>
<evidence type="ECO:0000256" key="5">
    <source>
        <dbReference type="ARBA" id="ARBA00023136"/>
    </source>
</evidence>
<accession>A0A7U6GH01</accession>
<comment type="similarity">
    <text evidence="2 6">Belongs to the major facilitator superfamily. Proton-dependent oligopeptide transporter (POT/PTR) (TC 2.A.17) family.</text>
</comment>
<dbReference type="EMBL" id="AP012273">
    <property type="protein sequence ID" value="BAO43481.1"/>
    <property type="molecule type" value="Genomic_DNA"/>
</dbReference>
<feature type="transmembrane region" description="Helical" evidence="7">
    <location>
        <begin position="374"/>
        <end position="397"/>
    </location>
</feature>
<keyword evidence="4 7" id="KW-1133">Transmembrane helix</keyword>
<dbReference type="PANTHER" id="PTHR11654">
    <property type="entry name" value="OLIGOPEPTIDE TRANSPORTER-RELATED"/>
    <property type="match status" value="1"/>
</dbReference>
<evidence type="ECO:0000313" key="9">
    <source>
        <dbReference type="Proteomes" id="UP000031631"/>
    </source>
</evidence>
<evidence type="ECO:0000256" key="6">
    <source>
        <dbReference type="RuleBase" id="RU003755"/>
    </source>
</evidence>
<keyword evidence="5 7" id="KW-0472">Membrane</keyword>
<sequence>MSYRTRPLDQKGMPGGIPYIIGNEAAERFSFYGMRTILVVFMTQYLMGAGGELATMSDEDAKGWYHLFVSAVYFTPLLGAVLADVWWGKYKTILLLSLVYCGGHLALALDDTRVGLAIGLGLIALGAGGIKPCVSAHVGDQFGHSNRGLISRSFGWFYMAINVGAFVSTLLTPWLLKHYGPHWAFGVPGVLMALATLLFWAGRNKFVHVPPAGKGFLKEALSPRSLRIFGRLGMIYVFIAVFWSLYDQTGSSWVLQAQQMDRHFLGFEMLPSQIQAVNPLLIIVLIPLFSYVIYPALGKVIKLTPMRKVALGFLLAAGAFAVSSLAQERIDAGSTPGISWQLLAYLLLTCGEVMVSITALEYSYTQAPRAMKSFIMALFMLSVSLGNIFTSLVNFFIQNDDGTVMLEGAQYYWFFTILMAVTAALFALLTPLIRDKTILQVSEGSSNAA</sequence>
<name>A0A7U6GH01_9GAMM</name>
<feature type="transmembrane region" description="Helical" evidence="7">
    <location>
        <begin position="228"/>
        <end position="246"/>
    </location>
</feature>
<feature type="transmembrane region" description="Helical" evidence="7">
    <location>
        <begin position="93"/>
        <end position="109"/>
    </location>
</feature>
<dbReference type="CDD" id="cd17347">
    <property type="entry name" value="MFS_SLC15A1_2_like"/>
    <property type="match status" value="1"/>
</dbReference>
<dbReference type="KEGG" id="tbn:TBH_C0536"/>
<feature type="transmembrane region" description="Helical" evidence="7">
    <location>
        <begin position="182"/>
        <end position="201"/>
    </location>
</feature>
<feature type="transmembrane region" description="Helical" evidence="7">
    <location>
        <begin position="115"/>
        <end position="134"/>
    </location>
</feature>
<dbReference type="Pfam" id="PF00854">
    <property type="entry name" value="PTR2"/>
    <property type="match status" value="2"/>
</dbReference>
<dbReference type="AlphaFoldDB" id="A0A7U6GH01"/>
<evidence type="ECO:0000256" key="7">
    <source>
        <dbReference type="SAM" id="Phobius"/>
    </source>
</evidence>
<keyword evidence="6" id="KW-0813">Transport</keyword>
<evidence type="ECO:0000313" key="8">
    <source>
        <dbReference type="EMBL" id="BAO43481.1"/>
    </source>
</evidence>
<dbReference type="PROSITE" id="PS01022">
    <property type="entry name" value="PTR2_1"/>
    <property type="match status" value="1"/>
</dbReference>
<feature type="transmembrane region" description="Helical" evidence="7">
    <location>
        <begin position="155"/>
        <end position="176"/>
    </location>
</feature>
<dbReference type="GO" id="GO:0006857">
    <property type="term" value="P:oligopeptide transport"/>
    <property type="evidence" value="ECO:0007669"/>
    <property type="project" value="InterPro"/>
</dbReference>
<evidence type="ECO:0000256" key="3">
    <source>
        <dbReference type="ARBA" id="ARBA00022692"/>
    </source>
</evidence>
<gene>
    <name evidence="8" type="ORF">TBH_C0536</name>
</gene>
<dbReference type="PROSITE" id="PS01023">
    <property type="entry name" value="PTR2_2"/>
    <property type="match status" value="1"/>
</dbReference>
<reference evidence="8 9" key="1">
    <citation type="journal article" date="2014" name="PLoS ONE">
        <title>Physiological and genomic features of a novel sulfur-oxidizing gammaproteobacterium belonging to a previously uncultivated symbiotic lineage isolated from a hydrothermal vent.</title>
        <authorList>
            <person name="Nunoura T."/>
            <person name="Takaki Y."/>
            <person name="Kazama H."/>
            <person name="Kakuta J."/>
            <person name="Shimamura S."/>
            <person name="Makita H."/>
            <person name="Hirai M."/>
            <person name="Miyazaki M."/>
            <person name="Takai K."/>
        </authorList>
    </citation>
    <scope>NUCLEOTIDE SEQUENCE [LARGE SCALE GENOMIC DNA]</scope>
    <source>
        <strain evidence="8 9">Hiromi1</strain>
    </source>
</reference>
<dbReference type="Proteomes" id="UP000031631">
    <property type="component" value="Chromosome"/>
</dbReference>
<dbReference type="RefSeq" id="WP_041065207.1">
    <property type="nucleotide sequence ID" value="NZ_AP012273.1"/>
</dbReference>
<dbReference type="InterPro" id="IPR018456">
    <property type="entry name" value="PTR2_symporter_CS"/>
</dbReference>